<dbReference type="Proteomes" id="UP000076852">
    <property type="component" value="Chromosome 1"/>
</dbReference>
<evidence type="ECO:0000313" key="3">
    <source>
        <dbReference type="Proteomes" id="UP000076852"/>
    </source>
</evidence>
<sequence>MFMQKDTGTASAAPHKAPPAEQYDEQFTLLDEAWRRLANVRYRIVVDDERVITGATNAKGKTERIKTDAASSLGLYTTGAIENE</sequence>
<gene>
    <name evidence="2" type="ORF">AYM40_02855</name>
</gene>
<name>A0A160FI04_9BURK</name>
<reference evidence="2 3" key="1">
    <citation type="journal article" date="2016" name="Gene">
        <title>PacBio SMRT assembly of a complex multi-replicon genome reveals chlorocatechol degradative operon in a region of genome plasticity.</title>
        <authorList>
            <person name="Ricker N."/>
            <person name="Shen S.Y."/>
            <person name="Goordial J."/>
            <person name="Jin S."/>
            <person name="Fulthorpe R.R."/>
        </authorList>
    </citation>
    <scope>NUCLEOTIDE SEQUENCE [LARGE SCALE GENOMIC DNA]</scope>
    <source>
        <strain evidence="2 3">OLGA172</strain>
    </source>
</reference>
<dbReference type="AlphaFoldDB" id="A0A160FI04"/>
<keyword evidence="3" id="KW-1185">Reference proteome</keyword>
<evidence type="ECO:0000256" key="1">
    <source>
        <dbReference type="SAM" id="MobiDB-lite"/>
    </source>
</evidence>
<accession>A0A160FI04</accession>
<evidence type="ECO:0000313" key="2">
    <source>
        <dbReference type="EMBL" id="ANB71426.1"/>
    </source>
</evidence>
<dbReference type="KEGG" id="buz:AYM40_02855"/>
<dbReference type="EMBL" id="CP014578">
    <property type="protein sequence ID" value="ANB71426.1"/>
    <property type="molecule type" value="Genomic_DNA"/>
</dbReference>
<organism evidence="2 3">
    <name type="scientific">Paraburkholderia phytofirmans OLGA172</name>
    <dbReference type="NCBI Taxonomy" id="1417228"/>
    <lineage>
        <taxon>Bacteria</taxon>
        <taxon>Pseudomonadati</taxon>
        <taxon>Pseudomonadota</taxon>
        <taxon>Betaproteobacteria</taxon>
        <taxon>Burkholderiales</taxon>
        <taxon>Burkholderiaceae</taxon>
        <taxon>Paraburkholderia</taxon>
    </lineage>
</organism>
<proteinExistence type="predicted"/>
<protein>
    <submittedName>
        <fullName evidence="2">Uncharacterized protein</fullName>
    </submittedName>
</protein>
<feature type="region of interest" description="Disordered" evidence="1">
    <location>
        <begin position="1"/>
        <end position="21"/>
    </location>
</feature>
<dbReference type="STRING" id="1804984.AYM40_02855"/>
<feature type="compositionally biased region" description="Polar residues" evidence="1">
    <location>
        <begin position="1"/>
        <end position="10"/>
    </location>
</feature>